<comment type="caution">
    <text evidence="3">The sequence shown here is derived from an EMBL/GenBank/DDBJ whole genome shotgun (WGS) entry which is preliminary data.</text>
</comment>
<evidence type="ECO:0000256" key="2">
    <source>
        <dbReference type="SAM" id="MobiDB-lite"/>
    </source>
</evidence>
<name>A0ABV0LR79_9PSEU</name>
<dbReference type="Gene3D" id="1.10.150.130">
    <property type="match status" value="1"/>
</dbReference>
<evidence type="ECO:0000313" key="4">
    <source>
        <dbReference type="Proteomes" id="UP001440984"/>
    </source>
</evidence>
<proteinExistence type="predicted"/>
<sequence length="68" mass="7398">MAAPGRPTSLHRIKETLRAILRPAADQGLLTHNVAKLVELPPAVQPKPKLWTRNASPSSGGPVRCRIR</sequence>
<evidence type="ECO:0000313" key="3">
    <source>
        <dbReference type="EMBL" id="MEQ0564459.1"/>
    </source>
</evidence>
<keyword evidence="1" id="KW-0238">DNA-binding</keyword>
<accession>A0ABV0LR79</accession>
<evidence type="ECO:0008006" key="5">
    <source>
        <dbReference type="Google" id="ProtNLM"/>
    </source>
</evidence>
<reference evidence="3 4" key="1">
    <citation type="submission" date="2024-05" db="EMBL/GenBank/DDBJ databases">
        <authorList>
            <person name="Zhao H."/>
            <person name="Xu Y."/>
            <person name="Lin S."/>
            <person name="Spain J.C."/>
            <person name="Zhou N.-Y."/>
        </authorList>
    </citation>
    <scope>NUCLEOTIDE SEQUENCE [LARGE SCALE GENOMIC DNA]</scope>
    <source>
        <strain evidence="3 4">NEAU-NG30</strain>
    </source>
</reference>
<organism evidence="3 4">
    <name type="scientific">Amycolatopsis melonis</name>
    <dbReference type="NCBI Taxonomy" id="3156488"/>
    <lineage>
        <taxon>Bacteria</taxon>
        <taxon>Bacillati</taxon>
        <taxon>Actinomycetota</taxon>
        <taxon>Actinomycetes</taxon>
        <taxon>Pseudonocardiales</taxon>
        <taxon>Pseudonocardiaceae</taxon>
        <taxon>Amycolatopsis</taxon>
    </lineage>
</organism>
<protein>
    <recommendedName>
        <fullName evidence="5">Transposase</fullName>
    </recommendedName>
</protein>
<dbReference type="EMBL" id="JBDZYD010000015">
    <property type="protein sequence ID" value="MEQ0564459.1"/>
    <property type="molecule type" value="Genomic_DNA"/>
</dbReference>
<dbReference type="RefSeq" id="WP_348955517.1">
    <property type="nucleotide sequence ID" value="NZ_JBDZYD010000015.1"/>
</dbReference>
<dbReference type="InterPro" id="IPR010998">
    <property type="entry name" value="Integrase_recombinase_N"/>
</dbReference>
<keyword evidence="4" id="KW-1185">Reference proteome</keyword>
<feature type="region of interest" description="Disordered" evidence="2">
    <location>
        <begin position="49"/>
        <end position="68"/>
    </location>
</feature>
<gene>
    <name evidence="3" type="ORF">ABJI51_35740</name>
</gene>
<evidence type="ECO:0000256" key="1">
    <source>
        <dbReference type="ARBA" id="ARBA00023125"/>
    </source>
</evidence>
<dbReference type="Proteomes" id="UP001440984">
    <property type="component" value="Unassembled WGS sequence"/>
</dbReference>